<dbReference type="Pfam" id="PF23445">
    <property type="entry name" value="WHD_SNRNP200"/>
    <property type="match status" value="1"/>
</dbReference>
<evidence type="ECO:0000256" key="2">
    <source>
        <dbReference type="ARBA" id="ARBA00022801"/>
    </source>
</evidence>
<dbReference type="Gene3D" id="1.10.3380.10">
    <property type="entry name" value="Sec63 N-terminal domain-like domain"/>
    <property type="match status" value="1"/>
</dbReference>
<dbReference type="OrthoDB" id="5575at2759"/>
<dbReference type="PANTHER" id="PTHR47961">
    <property type="entry name" value="DNA POLYMERASE THETA, PUTATIVE (AFU_ORTHOLOGUE AFUA_1G05260)-RELATED"/>
    <property type="match status" value="1"/>
</dbReference>
<protein>
    <submittedName>
        <fullName evidence="8">Uncharacterized protein</fullName>
    </submittedName>
</protein>
<reference evidence="8" key="1">
    <citation type="submission" date="2018-11" db="EMBL/GenBank/DDBJ databases">
        <authorList>
            <consortium name="Pathogen Informatics"/>
        </authorList>
    </citation>
    <scope>NUCLEOTIDE SEQUENCE</scope>
</reference>
<sequence>MHTLNGKGDGVYRRMLFCSFKDVQLISITILGLLFNILIYVFPSQVYSPEQGRWTELGALDVMQMLGRAGRPQYDTKGEGILITNHTELQYYLSLMNQQLPIESQLLSRLPDILNAEIVLGTVTNVREAVTWLGYTYLYIRMLRNPSLYGVPVGSEYSDPWLEQRRRDLIHTAALVLEKSQLVRYDRRSGSLISTELGRIASLYYLTHETMSSYNKLLRAGLGEIELFRVFAASSEFRQITVRQEEKFELAKLLERVPIPIKEAADEPAAKVNCLLQTYISGNQTSQNFSFGHNLNDKHDFPQMNFERSDTLKI</sequence>
<dbReference type="InterPro" id="IPR036390">
    <property type="entry name" value="WH_DNA-bd_sf"/>
</dbReference>
<keyword evidence="5" id="KW-1133">Transmembrane helix</keyword>
<dbReference type="Pfam" id="PF02889">
    <property type="entry name" value="Sec63"/>
    <property type="match status" value="1"/>
</dbReference>
<feature type="domain" description="SEC63" evidence="6">
    <location>
        <begin position="194"/>
        <end position="284"/>
    </location>
</feature>
<dbReference type="SUPFAM" id="SSF52540">
    <property type="entry name" value="P-loop containing nucleoside triphosphate hydrolases"/>
    <property type="match status" value="1"/>
</dbReference>
<feature type="domain" description="MER3 helicase-like winged helix" evidence="7">
    <location>
        <begin position="103"/>
        <end position="179"/>
    </location>
</feature>
<evidence type="ECO:0000259" key="6">
    <source>
        <dbReference type="Pfam" id="PF02889"/>
    </source>
</evidence>
<dbReference type="GO" id="GO:0005634">
    <property type="term" value="C:nucleus"/>
    <property type="evidence" value="ECO:0007669"/>
    <property type="project" value="TreeGrafter"/>
</dbReference>
<evidence type="ECO:0000256" key="4">
    <source>
        <dbReference type="ARBA" id="ARBA00022840"/>
    </source>
</evidence>
<dbReference type="AlphaFoldDB" id="A0A3S4ZX11"/>
<keyword evidence="5" id="KW-0472">Membrane</keyword>
<dbReference type="InterPro" id="IPR027417">
    <property type="entry name" value="P-loop_NTPase"/>
</dbReference>
<proteinExistence type="predicted"/>
<dbReference type="PANTHER" id="PTHR47961:SF4">
    <property type="entry name" value="ACTIVATING SIGNAL COINTEGRATOR 1 COMPLEX SUBUNIT 3"/>
    <property type="match status" value="1"/>
</dbReference>
<evidence type="ECO:0000259" key="7">
    <source>
        <dbReference type="Pfam" id="PF23445"/>
    </source>
</evidence>
<dbReference type="GO" id="GO:0000712">
    <property type="term" value="P:resolution of meiotic recombination intermediates"/>
    <property type="evidence" value="ECO:0007669"/>
    <property type="project" value="TreeGrafter"/>
</dbReference>
<gene>
    <name evidence="8" type="ORF">PXEA_LOCUS7538</name>
</gene>
<dbReference type="InterPro" id="IPR057842">
    <property type="entry name" value="WH_MER3"/>
</dbReference>
<dbReference type="Proteomes" id="UP000784294">
    <property type="component" value="Unassembled WGS sequence"/>
</dbReference>
<accession>A0A3S4ZX11</accession>
<evidence type="ECO:0000256" key="5">
    <source>
        <dbReference type="SAM" id="Phobius"/>
    </source>
</evidence>
<keyword evidence="2" id="KW-0378">Hydrolase</keyword>
<dbReference type="FunFam" id="1.10.10.10:FF:000024">
    <property type="entry name" value="U5 small nuclear ribonucleoprotein helicase"/>
    <property type="match status" value="1"/>
</dbReference>
<comment type="caution">
    <text evidence="8">The sequence shown here is derived from an EMBL/GenBank/DDBJ whole genome shotgun (WGS) entry which is preliminary data.</text>
</comment>
<evidence type="ECO:0000313" key="8">
    <source>
        <dbReference type="EMBL" id="VEL14098.1"/>
    </source>
</evidence>
<evidence type="ECO:0000313" key="9">
    <source>
        <dbReference type="Proteomes" id="UP000784294"/>
    </source>
</evidence>
<keyword evidence="1" id="KW-0547">Nucleotide-binding</keyword>
<dbReference type="InterPro" id="IPR050474">
    <property type="entry name" value="Hel308_SKI2-like"/>
</dbReference>
<dbReference type="GO" id="GO:0003678">
    <property type="term" value="F:DNA helicase activity"/>
    <property type="evidence" value="ECO:0007669"/>
    <property type="project" value="TreeGrafter"/>
</dbReference>
<dbReference type="GO" id="GO:0016787">
    <property type="term" value="F:hydrolase activity"/>
    <property type="evidence" value="ECO:0007669"/>
    <property type="project" value="UniProtKB-KW"/>
</dbReference>
<evidence type="ECO:0000256" key="3">
    <source>
        <dbReference type="ARBA" id="ARBA00022806"/>
    </source>
</evidence>
<dbReference type="GO" id="GO:0005524">
    <property type="term" value="F:ATP binding"/>
    <property type="evidence" value="ECO:0007669"/>
    <property type="project" value="UniProtKB-KW"/>
</dbReference>
<dbReference type="InterPro" id="IPR004179">
    <property type="entry name" value="Sec63-dom"/>
</dbReference>
<name>A0A3S4ZX11_9PLAT</name>
<dbReference type="SUPFAM" id="SSF158702">
    <property type="entry name" value="Sec63 N-terminal domain-like"/>
    <property type="match status" value="1"/>
</dbReference>
<keyword evidence="9" id="KW-1185">Reference proteome</keyword>
<keyword evidence="5" id="KW-0812">Transmembrane</keyword>
<dbReference type="Gene3D" id="1.10.10.10">
    <property type="entry name" value="Winged helix-like DNA-binding domain superfamily/Winged helix DNA-binding domain"/>
    <property type="match status" value="1"/>
</dbReference>
<keyword evidence="3" id="KW-0347">Helicase</keyword>
<dbReference type="Gene3D" id="3.40.50.300">
    <property type="entry name" value="P-loop containing nucleotide triphosphate hydrolases"/>
    <property type="match status" value="1"/>
</dbReference>
<feature type="transmembrane region" description="Helical" evidence="5">
    <location>
        <begin position="23"/>
        <end position="42"/>
    </location>
</feature>
<keyword evidence="4" id="KW-0067">ATP-binding</keyword>
<dbReference type="EMBL" id="CAAALY010020001">
    <property type="protein sequence ID" value="VEL14098.1"/>
    <property type="molecule type" value="Genomic_DNA"/>
</dbReference>
<organism evidence="8 9">
    <name type="scientific">Protopolystoma xenopodis</name>
    <dbReference type="NCBI Taxonomy" id="117903"/>
    <lineage>
        <taxon>Eukaryota</taxon>
        <taxon>Metazoa</taxon>
        <taxon>Spiralia</taxon>
        <taxon>Lophotrochozoa</taxon>
        <taxon>Platyhelminthes</taxon>
        <taxon>Monogenea</taxon>
        <taxon>Polyopisthocotylea</taxon>
        <taxon>Polystomatidea</taxon>
        <taxon>Polystomatidae</taxon>
        <taxon>Protopolystoma</taxon>
    </lineage>
</organism>
<dbReference type="SUPFAM" id="SSF46785">
    <property type="entry name" value="Winged helix' DNA-binding domain"/>
    <property type="match status" value="1"/>
</dbReference>
<dbReference type="InterPro" id="IPR036388">
    <property type="entry name" value="WH-like_DNA-bd_sf"/>
</dbReference>
<evidence type="ECO:0000256" key="1">
    <source>
        <dbReference type="ARBA" id="ARBA00022741"/>
    </source>
</evidence>